<organism evidence="2">
    <name type="scientific">freshwater metagenome</name>
    <dbReference type="NCBI Taxonomy" id="449393"/>
    <lineage>
        <taxon>unclassified sequences</taxon>
        <taxon>metagenomes</taxon>
        <taxon>ecological metagenomes</taxon>
    </lineage>
</organism>
<dbReference type="Gene3D" id="1.10.287.1060">
    <property type="entry name" value="ESAT-6-like"/>
    <property type="match status" value="1"/>
</dbReference>
<evidence type="ECO:0000313" key="2">
    <source>
        <dbReference type="EMBL" id="CAB4888334.1"/>
    </source>
</evidence>
<evidence type="ECO:0000313" key="1">
    <source>
        <dbReference type="EMBL" id="CAB4729223.1"/>
    </source>
</evidence>
<reference evidence="2" key="1">
    <citation type="submission" date="2020-05" db="EMBL/GenBank/DDBJ databases">
        <authorList>
            <person name="Chiriac C."/>
            <person name="Salcher M."/>
            <person name="Ghai R."/>
            <person name="Kavagutti S V."/>
        </authorList>
    </citation>
    <scope>NUCLEOTIDE SEQUENCE</scope>
</reference>
<accession>A0A6J7F3Y1</accession>
<name>A0A6J7F3Y1_9ZZZZ</name>
<proteinExistence type="predicted"/>
<protein>
    <submittedName>
        <fullName evidence="2">Unannotated protein</fullName>
    </submittedName>
</protein>
<dbReference type="AlphaFoldDB" id="A0A6J7F3Y1"/>
<gene>
    <name evidence="1" type="ORF">UFOPK2766_00195</name>
    <name evidence="2" type="ORF">UFOPK3519_00020</name>
</gene>
<dbReference type="EMBL" id="CAEZYU010000005">
    <property type="protein sequence ID" value="CAB4729223.1"/>
    <property type="molecule type" value="Genomic_DNA"/>
</dbReference>
<dbReference type="EMBL" id="CAFBMG010000001">
    <property type="protein sequence ID" value="CAB4888334.1"/>
    <property type="molecule type" value="Genomic_DNA"/>
</dbReference>
<sequence>MSRIGADPVALRQLGVAAKRLADQAEHSAFLLDREVRHCSWRGPDARNFARDWRQIHQPALRHIAAECKRFSSQLKQQAQQQEQASDGSFDSGRAVNDQALQNQALQNQALRKPNAFATSELRVLSGAQITAGALVVGSTHNLTIQQFPHGVVKVTSTERNQAGLAATAGASLTLGTHSAALGANLRAQVSVGQLTRREYVTTHSNLPAEIALIEAEAAVRRSAVASSALPGFGIAAGLLTHFAPEIARTEQLTELSLTAQGTASLASSLGVQGSVRGGGSFRFGQGHHAQILELEGTTASLISGQLLQRLRLASVGDGGTEVYLSRLRIEIPDKPLHGADLIVSSTTTDGHREFRTVSNVNLSEPGSIRGVEQVQRAIEQLKDTELDQAMRSLAEIDLPISESLTRSGEFVVSEHTGILGATVGAGIGLGISGDGGYQQLRLVS</sequence>